<keyword evidence="3" id="KW-1185">Reference proteome</keyword>
<dbReference type="NCBIfam" id="TIGR04183">
    <property type="entry name" value="Por_Secre_tail"/>
    <property type="match status" value="1"/>
</dbReference>
<dbReference type="EMBL" id="JBHUOM010000007">
    <property type="protein sequence ID" value="MFD2934791.1"/>
    <property type="molecule type" value="Genomic_DNA"/>
</dbReference>
<dbReference type="RefSeq" id="WP_381501467.1">
    <property type="nucleotide sequence ID" value="NZ_JBHUOM010000007.1"/>
</dbReference>
<dbReference type="Gene3D" id="3.90.182.10">
    <property type="entry name" value="Toxin - Anthrax Protective Antigen,domain 1"/>
    <property type="match status" value="1"/>
</dbReference>
<accession>A0ABW6AH57</accession>
<evidence type="ECO:0000313" key="3">
    <source>
        <dbReference type="Proteomes" id="UP001597512"/>
    </source>
</evidence>
<organism evidence="2 3">
    <name type="scientific">Spirosoma flavum</name>
    <dbReference type="NCBI Taxonomy" id="2048557"/>
    <lineage>
        <taxon>Bacteria</taxon>
        <taxon>Pseudomonadati</taxon>
        <taxon>Bacteroidota</taxon>
        <taxon>Cytophagia</taxon>
        <taxon>Cytophagales</taxon>
        <taxon>Cytophagaceae</taxon>
        <taxon>Spirosoma</taxon>
    </lineage>
</organism>
<comment type="caution">
    <text evidence="2">The sequence shown here is derived from an EMBL/GenBank/DDBJ whole genome shotgun (WGS) entry which is preliminary data.</text>
</comment>
<feature type="non-terminal residue" evidence="2">
    <location>
        <position position="1"/>
    </location>
</feature>
<proteinExistence type="predicted"/>
<dbReference type="SUPFAM" id="SSF56988">
    <property type="entry name" value="Anthrax protective antigen"/>
    <property type="match status" value="1"/>
</dbReference>
<dbReference type="SMART" id="SM00758">
    <property type="entry name" value="PA14"/>
    <property type="match status" value="1"/>
</dbReference>
<dbReference type="Pfam" id="PF18962">
    <property type="entry name" value="Por_Secre_tail"/>
    <property type="match status" value="1"/>
</dbReference>
<evidence type="ECO:0000313" key="2">
    <source>
        <dbReference type="EMBL" id="MFD2934791.1"/>
    </source>
</evidence>
<dbReference type="Pfam" id="PF07691">
    <property type="entry name" value="PA14"/>
    <property type="match status" value="1"/>
</dbReference>
<dbReference type="InterPro" id="IPR026444">
    <property type="entry name" value="Secre_tail"/>
</dbReference>
<sequence>GLKAGVHAMRVDYFQSGGGQALSVSYSGPNLSKQLIPDASLKRVDVSVITTNSGTGLRADYFNNTTLTAPAQLTRTDATVDFDWGYDSPAPGTINTDGFSARWLGQVEAPTTGTYTFSTSSDDGVRLWVNGTLVVDNWTDHGPTTNDGTPLTLTAGQRYNIRMEYYENGYGAVARLLWSYPGQSQQIIPKTRLYPSSTSSQRIGAISKEESADPFLTQIYPVPARGHIWIRYYAEKAGEALVQLINSAAQPVLQVPSQLVSGENLIKVAVDQLSQGSYILTLTQGQQRLSRKVLIIP</sequence>
<name>A0ABW6AH57_9BACT</name>
<dbReference type="PROSITE" id="PS51820">
    <property type="entry name" value="PA14"/>
    <property type="match status" value="1"/>
</dbReference>
<protein>
    <submittedName>
        <fullName evidence="2">PA14 domain-containing protein</fullName>
    </submittedName>
</protein>
<dbReference type="InterPro" id="IPR037524">
    <property type="entry name" value="PA14/GLEYA"/>
</dbReference>
<gene>
    <name evidence="2" type="ORF">ACFS25_13435</name>
</gene>
<dbReference type="InterPro" id="IPR011658">
    <property type="entry name" value="PA14_dom"/>
</dbReference>
<dbReference type="Proteomes" id="UP001597512">
    <property type="component" value="Unassembled WGS sequence"/>
</dbReference>
<feature type="domain" description="PA14" evidence="1">
    <location>
        <begin position="52"/>
        <end position="192"/>
    </location>
</feature>
<reference evidence="3" key="1">
    <citation type="journal article" date="2019" name="Int. J. Syst. Evol. Microbiol.">
        <title>The Global Catalogue of Microorganisms (GCM) 10K type strain sequencing project: providing services to taxonomists for standard genome sequencing and annotation.</title>
        <authorList>
            <consortium name="The Broad Institute Genomics Platform"/>
            <consortium name="The Broad Institute Genome Sequencing Center for Infectious Disease"/>
            <person name="Wu L."/>
            <person name="Ma J."/>
        </authorList>
    </citation>
    <scope>NUCLEOTIDE SEQUENCE [LARGE SCALE GENOMIC DNA]</scope>
    <source>
        <strain evidence="3">KCTC 52490</strain>
    </source>
</reference>
<evidence type="ECO:0000259" key="1">
    <source>
        <dbReference type="PROSITE" id="PS51820"/>
    </source>
</evidence>